<evidence type="ECO:0000256" key="1">
    <source>
        <dbReference type="SAM" id="Phobius"/>
    </source>
</evidence>
<dbReference type="RefSeq" id="WP_258434795.1">
    <property type="nucleotide sequence ID" value="NZ_JANSGW010000047.1"/>
</dbReference>
<feature type="transmembrane region" description="Helical" evidence="1">
    <location>
        <begin position="155"/>
        <end position="177"/>
    </location>
</feature>
<feature type="transmembrane region" description="Helical" evidence="1">
    <location>
        <begin position="189"/>
        <end position="208"/>
    </location>
</feature>
<feature type="transmembrane region" description="Helical" evidence="1">
    <location>
        <begin position="244"/>
        <end position="264"/>
    </location>
</feature>
<organism evidence="2 3">
    <name type="scientific">Brevibacillus laterosporus</name>
    <name type="common">Bacillus laterosporus</name>
    <dbReference type="NCBI Taxonomy" id="1465"/>
    <lineage>
        <taxon>Bacteria</taxon>
        <taxon>Bacillati</taxon>
        <taxon>Bacillota</taxon>
        <taxon>Bacilli</taxon>
        <taxon>Bacillales</taxon>
        <taxon>Paenibacillaceae</taxon>
        <taxon>Brevibacillus</taxon>
    </lineage>
</organism>
<name>A0AAP3GDA0_BRELA</name>
<reference evidence="2" key="1">
    <citation type="submission" date="2022-09" db="EMBL/GenBank/DDBJ databases">
        <title>Genome analysis and characterization of larvicidal activity of Brevibacillus strains.</title>
        <authorList>
            <person name="Patrusheva E.V."/>
            <person name="Izotova A.O."/>
            <person name="Toshchakov S.V."/>
            <person name="Sineoky S.P."/>
        </authorList>
    </citation>
    <scope>NUCLEOTIDE SEQUENCE</scope>
    <source>
        <strain evidence="2">VKPM_B-13247</strain>
    </source>
</reference>
<evidence type="ECO:0000313" key="3">
    <source>
        <dbReference type="Proteomes" id="UP001077662"/>
    </source>
</evidence>
<feature type="transmembrane region" description="Helical" evidence="1">
    <location>
        <begin position="65"/>
        <end position="83"/>
    </location>
</feature>
<proteinExistence type="predicted"/>
<dbReference type="EMBL" id="JAPTNE010000047">
    <property type="protein sequence ID" value="MCZ0809925.1"/>
    <property type="molecule type" value="Genomic_DNA"/>
</dbReference>
<evidence type="ECO:0000313" key="2">
    <source>
        <dbReference type="EMBL" id="MCZ0809925.1"/>
    </source>
</evidence>
<keyword evidence="1" id="KW-0472">Membrane</keyword>
<dbReference type="AlphaFoldDB" id="A0AAP3GDA0"/>
<dbReference type="PANTHER" id="PTHR37305:SF1">
    <property type="entry name" value="MEMBRANE PROTEIN"/>
    <property type="match status" value="1"/>
</dbReference>
<keyword evidence="1" id="KW-0812">Transmembrane</keyword>
<protein>
    <submittedName>
        <fullName evidence="2">ABC transporter permease</fullName>
    </submittedName>
</protein>
<gene>
    <name evidence="2" type="ORF">O0554_24020</name>
</gene>
<keyword evidence="1" id="KW-1133">Transmembrane helix</keyword>
<feature type="transmembrane region" description="Helical" evidence="1">
    <location>
        <begin position="20"/>
        <end position="38"/>
    </location>
</feature>
<sequence length="271" mass="30581">MFYSAFIYEWEKFWGKKTNVLCFIAVPFIVWLACTFSLETNVKVKMTDVAFSSNMNFHITSLQEMLLTACNAITIVFISLSFNEEYRSGSLRMAYVRPISIKQVYWAKTCSLIVVILFFLALQFLVSFLLGQFVLPHVNETTLFFREGLYSGYDVIIFSIKYYGLAFLSLLVFGAVIESISLACKTITGTIGASLGFLFASGIFVVMLGEFAKGSSYEHTILSMSLLYTQAKGIAFFASGSSNVYLFTLFIQLLLFKAISYALFTTTDYFE</sequence>
<dbReference type="PANTHER" id="PTHR37305">
    <property type="entry name" value="INTEGRAL MEMBRANE PROTEIN-RELATED"/>
    <property type="match status" value="1"/>
</dbReference>
<comment type="caution">
    <text evidence="2">The sequence shown here is derived from an EMBL/GenBank/DDBJ whole genome shotgun (WGS) entry which is preliminary data.</text>
</comment>
<dbReference type="Pfam" id="PF12730">
    <property type="entry name" value="ABC2_membrane_4"/>
    <property type="match status" value="1"/>
</dbReference>
<dbReference type="Proteomes" id="UP001077662">
    <property type="component" value="Unassembled WGS sequence"/>
</dbReference>
<accession>A0AAP3GDA0</accession>
<feature type="transmembrane region" description="Helical" evidence="1">
    <location>
        <begin position="104"/>
        <end position="135"/>
    </location>
</feature>